<protein>
    <recommendedName>
        <fullName evidence="2">Insertion element IS402-like domain-containing protein</fullName>
    </recommendedName>
</protein>
<feature type="domain" description="Insertion element IS402-like" evidence="2">
    <location>
        <begin position="1"/>
        <end position="54"/>
    </location>
</feature>
<evidence type="ECO:0000259" key="2">
    <source>
        <dbReference type="Pfam" id="PF13340"/>
    </source>
</evidence>
<organism evidence="3 4">
    <name type="scientific">Actinomadura miaoliensis</name>
    <dbReference type="NCBI Taxonomy" id="430685"/>
    <lineage>
        <taxon>Bacteria</taxon>
        <taxon>Bacillati</taxon>
        <taxon>Actinomycetota</taxon>
        <taxon>Actinomycetes</taxon>
        <taxon>Streptosporangiales</taxon>
        <taxon>Thermomonosporaceae</taxon>
        <taxon>Actinomadura</taxon>
    </lineage>
</organism>
<feature type="compositionally biased region" description="Low complexity" evidence="1">
    <location>
        <begin position="190"/>
        <end position="208"/>
    </location>
</feature>
<dbReference type="Pfam" id="PF13340">
    <property type="entry name" value="DUF4096"/>
    <property type="match status" value="1"/>
</dbReference>
<feature type="region of interest" description="Disordered" evidence="1">
    <location>
        <begin position="175"/>
        <end position="216"/>
    </location>
</feature>
<sequence length="251" mass="26088">MTDTEWELIEPHLPLGASGPIPDLRAQSNAVMWRFRTGSPWRDVPAEYGNWSTMAVPGVRVWTGRAVRGAAVAALTAGLAGGLVGVAGARHAAAAAAPAASPVVASAAAGPTVVGPTPRGARQQVGLWEAIAQLPVAAERRDGYTRDKLRHWGGEDGDGCNTRNEVLLDEATRTPQIGPGCRLSGGQAGPPTTTMSTSTRPPGSTSTTWSREAGDSGAYTWDAGRRQRYANDLGDPRALGVTPHLGLQPMG</sequence>
<accession>A0ABP7UVT4</accession>
<name>A0ABP7UVT4_9ACTN</name>
<gene>
    <name evidence="3" type="ORF">GCM10022214_00630</name>
</gene>
<dbReference type="PANTHER" id="PTHR46637:SF1">
    <property type="entry name" value="BLL5188 PROTEIN"/>
    <property type="match status" value="1"/>
</dbReference>
<dbReference type="PANTHER" id="PTHR46637">
    <property type="entry name" value="TIS1421-TRANSPOSASE PROTEIN A"/>
    <property type="match status" value="1"/>
</dbReference>
<comment type="caution">
    <text evidence="3">The sequence shown here is derived from an EMBL/GenBank/DDBJ whole genome shotgun (WGS) entry which is preliminary data.</text>
</comment>
<evidence type="ECO:0000256" key="1">
    <source>
        <dbReference type="SAM" id="MobiDB-lite"/>
    </source>
</evidence>
<evidence type="ECO:0000313" key="3">
    <source>
        <dbReference type="EMBL" id="GAA4053940.1"/>
    </source>
</evidence>
<proteinExistence type="predicted"/>
<keyword evidence="4" id="KW-1185">Reference proteome</keyword>
<dbReference type="InterPro" id="IPR025161">
    <property type="entry name" value="IS402-like_dom"/>
</dbReference>
<evidence type="ECO:0000313" key="4">
    <source>
        <dbReference type="Proteomes" id="UP001500683"/>
    </source>
</evidence>
<dbReference type="InterPro" id="IPR052909">
    <property type="entry name" value="Transposase_6_like"/>
</dbReference>
<dbReference type="Proteomes" id="UP001500683">
    <property type="component" value="Unassembled WGS sequence"/>
</dbReference>
<dbReference type="EMBL" id="BAAAZG010000001">
    <property type="protein sequence ID" value="GAA4053940.1"/>
    <property type="molecule type" value="Genomic_DNA"/>
</dbReference>
<reference evidence="4" key="1">
    <citation type="journal article" date="2019" name="Int. J. Syst. Evol. Microbiol.">
        <title>The Global Catalogue of Microorganisms (GCM) 10K type strain sequencing project: providing services to taxonomists for standard genome sequencing and annotation.</title>
        <authorList>
            <consortium name="The Broad Institute Genomics Platform"/>
            <consortium name="The Broad Institute Genome Sequencing Center for Infectious Disease"/>
            <person name="Wu L."/>
            <person name="Ma J."/>
        </authorList>
    </citation>
    <scope>NUCLEOTIDE SEQUENCE [LARGE SCALE GENOMIC DNA]</scope>
    <source>
        <strain evidence="4">JCM 16702</strain>
    </source>
</reference>